<evidence type="ECO:0000256" key="1">
    <source>
        <dbReference type="ARBA" id="ARBA00010020"/>
    </source>
</evidence>
<gene>
    <name evidence="3" type="ORF">FPE_LOCUS11604</name>
</gene>
<dbReference type="EMBL" id="OU503042">
    <property type="protein sequence ID" value="CAI9764174.1"/>
    <property type="molecule type" value="Genomic_DNA"/>
</dbReference>
<protein>
    <submittedName>
        <fullName evidence="3">Uncharacterized protein</fullName>
    </submittedName>
</protein>
<evidence type="ECO:0000256" key="2">
    <source>
        <dbReference type="ARBA" id="ARBA00025223"/>
    </source>
</evidence>
<dbReference type="Gene3D" id="6.10.140.1620">
    <property type="match status" value="1"/>
</dbReference>
<dbReference type="InterPro" id="IPR028457">
    <property type="entry name" value="ABI"/>
</dbReference>
<comment type="function">
    <text evidence="2">Involved in regulation of actin and microtubule organization. Part of a WAVE complex that activates the Arp2/3 complex.</text>
</comment>
<organism evidence="3 4">
    <name type="scientific">Fraxinus pennsylvanica</name>
    <dbReference type="NCBI Taxonomy" id="56036"/>
    <lineage>
        <taxon>Eukaryota</taxon>
        <taxon>Viridiplantae</taxon>
        <taxon>Streptophyta</taxon>
        <taxon>Embryophyta</taxon>
        <taxon>Tracheophyta</taxon>
        <taxon>Spermatophyta</taxon>
        <taxon>Magnoliopsida</taxon>
        <taxon>eudicotyledons</taxon>
        <taxon>Gunneridae</taxon>
        <taxon>Pentapetalae</taxon>
        <taxon>asterids</taxon>
        <taxon>lamiids</taxon>
        <taxon>Lamiales</taxon>
        <taxon>Oleaceae</taxon>
        <taxon>Oleeae</taxon>
        <taxon>Fraxinus</taxon>
    </lineage>
</organism>
<reference evidence="3" key="1">
    <citation type="submission" date="2023-05" db="EMBL/GenBank/DDBJ databases">
        <authorList>
            <person name="Huff M."/>
        </authorList>
    </citation>
    <scope>NUCLEOTIDE SEQUENCE</scope>
</reference>
<name>A0AAD1Z7A9_9LAMI</name>
<dbReference type="PANTHER" id="PTHR10460">
    <property type="entry name" value="ABL INTERACTOR FAMILY MEMBER"/>
    <property type="match status" value="1"/>
</dbReference>
<accession>A0AAD1Z7A9</accession>
<evidence type="ECO:0000313" key="4">
    <source>
        <dbReference type="Proteomes" id="UP000834106"/>
    </source>
</evidence>
<evidence type="ECO:0000313" key="3">
    <source>
        <dbReference type="EMBL" id="CAI9764174.1"/>
    </source>
</evidence>
<dbReference type="PANTHER" id="PTHR10460:SF0">
    <property type="entry name" value="ABELSON INTERACTING PROTEIN, ISOFORM D"/>
    <property type="match status" value="1"/>
</dbReference>
<keyword evidence="4" id="KW-1185">Reference proteome</keyword>
<comment type="similarity">
    <text evidence="1">Belongs to the ABI family.</text>
</comment>
<sequence length="129" mass="14850">MDVDQSMPENPAMTFDEELKSLRPQLHSAAEYCEKSYLHSEQKHMVLDNLKAYAIELYHGSENYMSKSDKKVHFSPHIQTDPRQHIQARPRLFPSGASAAKTLLWHLASETKSTLKGSPRESLLKIWKE</sequence>
<dbReference type="AlphaFoldDB" id="A0AAD1Z7A9"/>
<dbReference type="Proteomes" id="UP000834106">
    <property type="component" value="Chromosome 7"/>
</dbReference>
<proteinExistence type="inferred from homology"/>